<keyword evidence="2" id="KW-0812">Transmembrane</keyword>
<dbReference type="InterPro" id="IPR050348">
    <property type="entry name" value="Protein-Tyr_Phosphatase"/>
</dbReference>
<dbReference type="SMART" id="SM00194">
    <property type="entry name" value="PTPc"/>
    <property type="match status" value="2"/>
</dbReference>
<dbReference type="GO" id="GO:0048666">
    <property type="term" value="P:neuron development"/>
    <property type="evidence" value="ECO:0007669"/>
    <property type="project" value="UniProtKB-ARBA"/>
</dbReference>
<dbReference type="PROSITE" id="PS50056">
    <property type="entry name" value="TYR_PHOSPHATASE_2"/>
    <property type="match status" value="2"/>
</dbReference>
<organism evidence="6 7">
    <name type="scientific">Tigriopus californicus</name>
    <name type="common">Marine copepod</name>
    <dbReference type="NCBI Taxonomy" id="6832"/>
    <lineage>
        <taxon>Eukaryota</taxon>
        <taxon>Metazoa</taxon>
        <taxon>Ecdysozoa</taxon>
        <taxon>Arthropoda</taxon>
        <taxon>Crustacea</taxon>
        <taxon>Multicrustacea</taxon>
        <taxon>Hexanauplia</taxon>
        <taxon>Copepoda</taxon>
        <taxon>Harpacticoida</taxon>
        <taxon>Harpacticidae</taxon>
        <taxon>Tigriopus</taxon>
    </lineage>
</organism>
<evidence type="ECO:0000259" key="5">
    <source>
        <dbReference type="PROSITE" id="PS50056"/>
    </source>
</evidence>
<evidence type="ECO:0000256" key="2">
    <source>
        <dbReference type="SAM" id="Phobius"/>
    </source>
</evidence>
<feature type="transmembrane region" description="Helical" evidence="2">
    <location>
        <begin position="1215"/>
        <end position="1237"/>
    </location>
</feature>
<evidence type="ECO:0000259" key="4">
    <source>
        <dbReference type="PROSITE" id="PS50055"/>
    </source>
</evidence>
<gene>
    <name evidence="6" type="ORF">TCAL_05736</name>
</gene>
<dbReference type="InterPro" id="IPR003595">
    <property type="entry name" value="Tyr_Pase_cat"/>
</dbReference>
<dbReference type="Gene3D" id="3.90.190.10">
    <property type="entry name" value="Protein tyrosine phosphatase superfamily"/>
    <property type="match status" value="2"/>
</dbReference>
<reference evidence="6 7" key="1">
    <citation type="journal article" date="2018" name="Nat. Ecol. Evol.">
        <title>Genomic signatures of mitonuclear coevolution across populations of Tigriopus californicus.</title>
        <authorList>
            <person name="Barreto F.S."/>
            <person name="Watson E.T."/>
            <person name="Lima T.G."/>
            <person name="Willett C.S."/>
            <person name="Edmands S."/>
            <person name="Li W."/>
            <person name="Burton R.S."/>
        </authorList>
    </citation>
    <scope>NUCLEOTIDE SEQUENCE [LARGE SCALE GENOMIC DNA]</scope>
    <source>
        <strain evidence="6 7">San Diego</strain>
    </source>
</reference>
<dbReference type="SUPFAM" id="SSF52799">
    <property type="entry name" value="(Phosphotyrosine protein) phosphatases II"/>
    <property type="match status" value="2"/>
</dbReference>
<dbReference type="PROSITE" id="PS50055">
    <property type="entry name" value="TYR_PHOSPHATASE_PTP"/>
    <property type="match status" value="2"/>
</dbReference>
<accession>A0A553N9A1</accession>
<comment type="caution">
    <text evidence="6">The sequence shown here is derived from an EMBL/GenBank/DDBJ whole genome shotgun (WGS) entry which is preliminary data.</text>
</comment>
<dbReference type="SUPFAM" id="SSF49265">
    <property type="entry name" value="Fibronectin type III"/>
    <property type="match status" value="1"/>
</dbReference>
<name>A0A553N9A1_TIGCA</name>
<evidence type="ECO:0008006" key="8">
    <source>
        <dbReference type="Google" id="ProtNLM"/>
    </source>
</evidence>
<dbReference type="PRINTS" id="PR00700">
    <property type="entry name" value="PRTYPHPHTASE"/>
</dbReference>
<dbReference type="PANTHER" id="PTHR19134">
    <property type="entry name" value="RECEPTOR-TYPE TYROSINE-PROTEIN PHOSPHATASE"/>
    <property type="match status" value="1"/>
</dbReference>
<feature type="domain" description="Tyrosine-protein phosphatase" evidence="4">
    <location>
        <begin position="765"/>
        <end position="1002"/>
    </location>
</feature>
<feature type="signal peptide" evidence="3">
    <location>
        <begin position="1"/>
        <end position="22"/>
    </location>
</feature>
<dbReference type="EMBL" id="VCGU01000459">
    <property type="protein sequence ID" value="TRY62000.1"/>
    <property type="molecule type" value="Genomic_DNA"/>
</dbReference>
<proteinExistence type="predicted"/>
<evidence type="ECO:0000256" key="3">
    <source>
        <dbReference type="SAM" id="SignalP"/>
    </source>
</evidence>
<evidence type="ECO:0000313" key="6">
    <source>
        <dbReference type="EMBL" id="TRY62000.1"/>
    </source>
</evidence>
<keyword evidence="2" id="KW-0472">Membrane</keyword>
<dbReference type="Proteomes" id="UP000318571">
    <property type="component" value="Chromosome 8"/>
</dbReference>
<feature type="domain" description="Tyrosine specific protein phosphatases" evidence="5">
    <location>
        <begin position="916"/>
        <end position="993"/>
    </location>
</feature>
<sequence>MEQKRLVILGFFLGIVIIHVIAEQDTKALKLDVTKVTSTSVSLRQTSNSIARSAFNRVDLKMIGLCDGISFNENCPCSHYLYNSLERQRSAWLVKGLRPNFEYNATLTFGNFSTIIASDTFQFQTNLTIGLKLDDIVIKALANRSVEVAVTNLTCARQSGSFDLDFEIEATNIPHKIFTADELASQLRIVFLMEGELLPGTKYKVCTLAQQNYRTKKFCQAITIPDSAPFEPPSIEPYPKWSQNIVGFDIIAPPNYHSMKITSYGIQVFSKCAILDQNCGKTMCEYQHFIDLNLAFTSRKMYVPFNNLPLGPKYLIHVWAQNDLGLGDRPGAFEFQNDLALYRSEANFVLSAGDDYVRVSVHPMCPYLGQDQFHIWIQTQNNRYTWTKVNETDMEYHANLTTNSLSHTFNDLEIGRKYRVCVRAQTDKVKGKLSCKVVALRCTQLDQPTQSLSQVPWSVGKSFNPFTTVRLLIPANTFNGTGTGIKQYVVHCPAQYHWGQARDDDVHWNEDSIVDVDLNTPGCQLSLAVTAIACQNNQTTTSISVQTETIPEFEPNAQLSHDSGVITIELEEDVRVIQYLSNFTTYLVGNLNMPLPKIFDPSQPYPDQNVSRSQFSFPVDLNIQLYQIERRISTFGNVLTHIYNISSQNLENNFDDIQENIFDKSLIGYVALGFLGLLVGTIILKKCTWFSVWSSLPRSSNLDRSVQLLQDPARPVSVEELAQGSYDSKLLEFIFDCIIRRNEEVTASLTHKEADFWESQSPSLNQSKDNLPYDHSRVILKTCVQSCTYINASWIRNMTHQPRYIVAQGPLDHNIEHFWQMVLDHKIKFIIMLAKTKRNDQTGTSFDQYCARYWPSKVRSSVNHGEIKITLEKRESIDDSLGLIKRTLLASSCGNSLKVIQYQLTSWPEHTIPEGTNTLLLMQEILGLFMKTNPHSPVLIHCSNGVGRTGILIAVNELIFEVERGVKQVDIAKYVLQLLGNRPHLIEDAGQYQYIYDCLASFVASSRRENYERYVYNEQDSDDDYVWAQNDLGFGDRPGALEFQNDLVLNQAEPSFVLSAGDDYVRVSIHPMCPYLGQDQFHILIQTQKYGYHWTKNNQTTASISVQTETIPEFEPNAHLSHDSGVITIELEEDVRVIQYLSNFTTYLVGNLNMPLPKIFDPSQPYAHQNVARSQFFFPEDSNIQIFRIERQISAFGSVATEIFYLSPETSDKQVLAIVGWTAFTLMCIGLFGFFLYKYAKSPLALWVWNQRSANVVIPGSRVQDMEVTRSIDIKELAQKSFKSRHLESEFGHINRKDEIQNGSLTCSVALYWGQRSPSMNRYRNVLPFDSSRVVLKTRVQSCDYINASWIQDLTKARRYIAAQAPLNHTIVHFWQMVLDFQIKLIMMLTKTKENDVIEGQSVHKCARYWPAKEGSSITFGPIRITLEKLETIRYPIGLIKRTLDVSSRGNSIQVTQYQFTSWPDHGVPKDTSILLELQKILGRSMRSEPDLPVLIHCSAGVGRTGTLIAVNEMVFEMEKGAKQVDIAKFVFQMRQNRTNMYDYYGPSYEVKIDQRPEKDVQPSSSHSEWFWAILLHVRTRR</sequence>
<dbReference type="SMART" id="SM00404">
    <property type="entry name" value="PTPc_motif"/>
    <property type="match status" value="2"/>
</dbReference>
<dbReference type="CDD" id="cd00047">
    <property type="entry name" value="PTPc"/>
    <property type="match status" value="2"/>
</dbReference>
<protein>
    <recommendedName>
        <fullName evidence="8">Protein-tyrosine-phosphatase</fullName>
    </recommendedName>
</protein>
<feature type="domain" description="Tyrosine-protein phosphatase" evidence="4">
    <location>
        <begin position="1287"/>
        <end position="1543"/>
    </location>
</feature>
<dbReference type="GO" id="GO:0004725">
    <property type="term" value="F:protein tyrosine phosphatase activity"/>
    <property type="evidence" value="ECO:0007669"/>
    <property type="project" value="UniProtKB-EC"/>
</dbReference>
<keyword evidence="2" id="KW-1133">Transmembrane helix</keyword>
<dbReference type="InterPro" id="IPR036116">
    <property type="entry name" value="FN3_sf"/>
</dbReference>
<dbReference type="PROSITE" id="PS00383">
    <property type="entry name" value="TYR_PHOSPHATASE_1"/>
    <property type="match status" value="2"/>
</dbReference>
<evidence type="ECO:0000313" key="7">
    <source>
        <dbReference type="Proteomes" id="UP000318571"/>
    </source>
</evidence>
<dbReference type="PANTHER" id="PTHR19134:SF449">
    <property type="entry name" value="TYROSINE-PROTEIN PHOSPHATASE 1"/>
    <property type="match status" value="1"/>
</dbReference>
<comment type="catalytic activity">
    <reaction evidence="1">
        <text>O-phospho-L-tyrosyl-[protein] + H2O = L-tyrosyl-[protein] + phosphate</text>
        <dbReference type="Rhea" id="RHEA:10684"/>
        <dbReference type="Rhea" id="RHEA-COMP:10136"/>
        <dbReference type="Rhea" id="RHEA-COMP:20101"/>
        <dbReference type="ChEBI" id="CHEBI:15377"/>
        <dbReference type="ChEBI" id="CHEBI:43474"/>
        <dbReference type="ChEBI" id="CHEBI:46858"/>
        <dbReference type="ChEBI" id="CHEBI:61978"/>
        <dbReference type="EC" id="3.1.3.48"/>
    </reaction>
</comment>
<feature type="domain" description="Tyrosine specific protein phosphatases" evidence="5">
    <location>
        <begin position="1472"/>
        <end position="1541"/>
    </location>
</feature>
<dbReference type="InterPro" id="IPR029021">
    <property type="entry name" value="Prot-tyrosine_phosphatase-like"/>
</dbReference>
<dbReference type="InterPro" id="IPR000242">
    <property type="entry name" value="PTP_cat"/>
</dbReference>
<dbReference type="InterPro" id="IPR016130">
    <property type="entry name" value="Tyr_Pase_AS"/>
</dbReference>
<dbReference type="InterPro" id="IPR000387">
    <property type="entry name" value="Tyr_Pase_dom"/>
</dbReference>
<dbReference type="Pfam" id="PF00102">
    <property type="entry name" value="Y_phosphatase"/>
    <property type="match status" value="2"/>
</dbReference>
<keyword evidence="7" id="KW-1185">Reference proteome</keyword>
<keyword evidence="3" id="KW-0732">Signal</keyword>
<evidence type="ECO:0000256" key="1">
    <source>
        <dbReference type="ARBA" id="ARBA00051722"/>
    </source>
</evidence>
<feature type="chain" id="PRO_5021703296" description="Protein-tyrosine-phosphatase" evidence="3">
    <location>
        <begin position="23"/>
        <end position="1582"/>
    </location>
</feature>
<dbReference type="STRING" id="6832.A0A553N9A1"/>